<evidence type="ECO:0000313" key="5">
    <source>
        <dbReference type="Proteomes" id="UP000182489"/>
    </source>
</evidence>
<feature type="compositionally biased region" description="Basic and acidic residues" evidence="1">
    <location>
        <begin position="44"/>
        <end position="65"/>
    </location>
</feature>
<dbReference type="Proteomes" id="UP000305681">
    <property type="component" value="Unassembled WGS sequence"/>
</dbReference>
<protein>
    <recommendedName>
        <fullName evidence="7">Cobalt-zinc-cadmium resistance protein CzcI</fullName>
    </recommendedName>
</protein>
<evidence type="ECO:0000313" key="3">
    <source>
        <dbReference type="EMBL" id="SFY28575.1"/>
    </source>
</evidence>
<evidence type="ECO:0000256" key="1">
    <source>
        <dbReference type="SAM" id="MobiDB-lite"/>
    </source>
</evidence>
<evidence type="ECO:0000256" key="2">
    <source>
        <dbReference type="SAM" id="SignalP"/>
    </source>
</evidence>
<evidence type="ECO:0000313" key="4">
    <source>
        <dbReference type="EMBL" id="TNC72273.1"/>
    </source>
</evidence>
<reference evidence="4 6" key="2">
    <citation type="submission" date="2019-06" db="EMBL/GenBank/DDBJ databases">
        <title>Genome sequence of Janthinobacterium lividum UCD_MED1.</title>
        <authorList>
            <person name="De Leon M.E."/>
            <person name="Jospin G."/>
        </authorList>
    </citation>
    <scope>NUCLEOTIDE SEQUENCE [LARGE SCALE GENOMIC DNA]</scope>
    <source>
        <strain evidence="4 6">UCD_MED1</strain>
    </source>
</reference>
<dbReference type="RefSeq" id="WP_070305445.1">
    <property type="nucleotide sequence ID" value="NZ_FPKH01000009.1"/>
</dbReference>
<dbReference type="EMBL" id="VDGE01000017">
    <property type="protein sequence ID" value="TNC72273.1"/>
    <property type="molecule type" value="Genomic_DNA"/>
</dbReference>
<organism evidence="4 6">
    <name type="scientific">Janthinobacterium lividum</name>
    <dbReference type="NCBI Taxonomy" id="29581"/>
    <lineage>
        <taxon>Bacteria</taxon>
        <taxon>Pseudomonadati</taxon>
        <taxon>Pseudomonadota</taxon>
        <taxon>Betaproteobacteria</taxon>
        <taxon>Burkholderiales</taxon>
        <taxon>Oxalobacteraceae</taxon>
        <taxon>Janthinobacterium</taxon>
    </lineage>
</organism>
<evidence type="ECO:0008006" key="7">
    <source>
        <dbReference type="Google" id="ProtNLM"/>
    </source>
</evidence>
<dbReference type="NCBIfam" id="NF045614">
    <property type="entry name" value="efflu_CzcI_Cupr"/>
    <property type="match status" value="1"/>
</dbReference>
<sequence>MRRFFLIFLLFVLPLQMSWAAASAYCLHEEGKAAQHLGHHSHQHKAESDADKQPAGDKKVADQQKKGQPHSDCNVCHGIGHAWLPAGSSLPIGDTASVNADTSPFFYASHIPDAPKRPDWSSAI</sequence>
<feature type="chain" id="PRO_5022785885" description="Cobalt-zinc-cadmium resistance protein CzcI" evidence="2">
    <location>
        <begin position="25"/>
        <end position="124"/>
    </location>
</feature>
<comment type="caution">
    <text evidence="4">The sequence shown here is derived from an EMBL/GenBank/DDBJ whole genome shotgun (WGS) entry which is preliminary data.</text>
</comment>
<gene>
    <name evidence="4" type="ORF">FHI69_26500</name>
    <name evidence="3" type="ORF">SAMN03097694_5563</name>
</gene>
<evidence type="ECO:0000313" key="6">
    <source>
        <dbReference type="Proteomes" id="UP000305681"/>
    </source>
</evidence>
<keyword evidence="2" id="KW-0732">Signal</keyword>
<dbReference type="EMBL" id="FPKH01000009">
    <property type="protein sequence ID" value="SFY28575.1"/>
    <property type="molecule type" value="Genomic_DNA"/>
</dbReference>
<dbReference type="Proteomes" id="UP000182489">
    <property type="component" value="Unassembled WGS sequence"/>
</dbReference>
<dbReference type="AlphaFoldDB" id="A0A5C4NC46"/>
<reference evidence="3 5" key="1">
    <citation type="submission" date="2016-11" db="EMBL/GenBank/DDBJ databases">
        <authorList>
            <person name="Varghese N."/>
            <person name="Submissions S."/>
        </authorList>
    </citation>
    <scope>NUCLEOTIDE SEQUENCE [LARGE SCALE GENOMIC DNA]</scope>
    <source>
        <strain evidence="3 5">NFR18</strain>
    </source>
</reference>
<feature type="region of interest" description="Disordered" evidence="1">
    <location>
        <begin position="36"/>
        <end position="73"/>
    </location>
</feature>
<name>A0A5C4NC46_9BURK</name>
<feature type="signal peptide" evidence="2">
    <location>
        <begin position="1"/>
        <end position="24"/>
    </location>
</feature>
<accession>A0A5C4NC46</accession>
<proteinExistence type="predicted"/>
<dbReference type="GO" id="GO:0046686">
    <property type="term" value="P:response to cadmium ion"/>
    <property type="evidence" value="ECO:0007669"/>
    <property type="project" value="InterPro"/>
</dbReference>
<dbReference type="InterPro" id="IPR055013">
    <property type="entry name" value="CzcI"/>
</dbReference>